<evidence type="ECO:0000256" key="7">
    <source>
        <dbReference type="ARBA" id="ARBA00023237"/>
    </source>
</evidence>
<keyword evidence="6 8" id="KW-0472">Membrane</keyword>
<feature type="domain" description="POTRA" evidence="10">
    <location>
        <begin position="96"/>
        <end position="176"/>
    </location>
</feature>
<keyword evidence="3 8" id="KW-0812">Transmembrane</keyword>
<keyword evidence="12" id="KW-1185">Reference proteome</keyword>
<evidence type="ECO:0000313" key="12">
    <source>
        <dbReference type="Proteomes" id="UP001204445"/>
    </source>
</evidence>
<evidence type="ECO:0000256" key="1">
    <source>
        <dbReference type="ARBA" id="ARBA00004370"/>
    </source>
</evidence>
<feature type="domain" description="POTRA" evidence="10">
    <location>
        <begin position="28"/>
        <end position="95"/>
    </location>
</feature>
<keyword evidence="5 8" id="KW-0677">Repeat</keyword>
<comment type="function">
    <text evidence="8">Part of the outer membrane protein assembly complex, which is involved in assembly and insertion of beta-barrel proteins into the outer membrane.</text>
</comment>
<dbReference type="Gene3D" id="3.10.20.310">
    <property type="entry name" value="membrane protein fhac"/>
    <property type="match status" value="5"/>
</dbReference>
<dbReference type="FunFam" id="3.10.20.310:FF:000002">
    <property type="entry name" value="Outer membrane protein assembly factor BamA"/>
    <property type="match status" value="1"/>
</dbReference>
<dbReference type="NCBIfam" id="TIGR03303">
    <property type="entry name" value="OM_YaeT"/>
    <property type="match status" value="1"/>
</dbReference>
<dbReference type="EMBL" id="JANUCT010000003">
    <property type="protein sequence ID" value="MCS3902525.1"/>
    <property type="molecule type" value="Genomic_DNA"/>
</dbReference>
<dbReference type="InterPro" id="IPR034746">
    <property type="entry name" value="POTRA"/>
</dbReference>
<feature type="domain" description="POTRA" evidence="10">
    <location>
        <begin position="351"/>
        <end position="425"/>
    </location>
</feature>
<name>A0AAE3HII8_9GAMM</name>
<dbReference type="PANTHER" id="PTHR12815:SF23">
    <property type="entry name" value="OUTER MEMBRANE PROTEIN ASSEMBLY FACTOR BAMA"/>
    <property type="match status" value="1"/>
</dbReference>
<gene>
    <name evidence="8" type="primary">bamA</name>
    <name evidence="11" type="ORF">J2T55_000529</name>
</gene>
<reference evidence="11" key="1">
    <citation type="submission" date="2022-08" db="EMBL/GenBank/DDBJ databases">
        <title>Genomic Encyclopedia of Type Strains, Phase III (KMG-III): the genomes of soil and plant-associated and newly described type strains.</title>
        <authorList>
            <person name="Whitman W."/>
        </authorList>
    </citation>
    <scope>NUCLEOTIDE SEQUENCE</scope>
    <source>
        <strain evidence="11">HMT 1</strain>
    </source>
</reference>
<dbReference type="InterPro" id="IPR023707">
    <property type="entry name" value="OM_assembly_BamA"/>
</dbReference>
<dbReference type="GO" id="GO:0043165">
    <property type="term" value="P:Gram-negative-bacterium-type cell outer membrane assembly"/>
    <property type="evidence" value="ECO:0007669"/>
    <property type="project" value="UniProtKB-UniRule"/>
</dbReference>
<dbReference type="RefSeq" id="WP_259054068.1">
    <property type="nucleotide sequence ID" value="NZ_JANUCT010000003.1"/>
</dbReference>
<evidence type="ECO:0000256" key="4">
    <source>
        <dbReference type="ARBA" id="ARBA00022729"/>
    </source>
</evidence>
<protein>
    <recommendedName>
        <fullName evidence="8 9">Outer membrane protein assembly factor BamA</fullName>
    </recommendedName>
</protein>
<dbReference type="Proteomes" id="UP001204445">
    <property type="component" value="Unassembled WGS sequence"/>
</dbReference>
<dbReference type="Pfam" id="PF01103">
    <property type="entry name" value="Omp85"/>
    <property type="match status" value="1"/>
</dbReference>
<dbReference type="GO" id="GO:0051205">
    <property type="term" value="P:protein insertion into membrane"/>
    <property type="evidence" value="ECO:0007669"/>
    <property type="project" value="UniProtKB-UniRule"/>
</dbReference>
<feature type="domain" description="POTRA" evidence="10">
    <location>
        <begin position="270"/>
        <end position="348"/>
    </location>
</feature>
<comment type="subcellular location">
    <subcellularLocation>
        <location evidence="8">Cell outer membrane</location>
    </subcellularLocation>
    <subcellularLocation>
        <location evidence="1">Membrane</location>
    </subcellularLocation>
</comment>
<evidence type="ECO:0000256" key="8">
    <source>
        <dbReference type="HAMAP-Rule" id="MF_01430"/>
    </source>
</evidence>
<comment type="similarity">
    <text evidence="8">Belongs to the BamA family.</text>
</comment>
<dbReference type="FunFam" id="3.10.20.310:FF:000001">
    <property type="entry name" value="Outer membrane protein assembly factor BamA"/>
    <property type="match status" value="1"/>
</dbReference>
<evidence type="ECO:0000256" key="2">
    <source>
        <dbReference type="ARBA" id="ARBA00022452"/>
    </source>
</evidence>
<dbReference type="InterPro" id="IPR039910">
    <property type="entry name" value="D15-like"/>
</dbReference>
<evidence type="ECO:0000259" key="10">
    <source>
        <dbReference type="PROSITE" id="PS51779"/>
    </source>
</evidence>
<feature type="domain" description="POTRA" evidence="10">
    <location>
        <begin position="179"/>
        <end position="267"/>
    </location>
</feature>
<evidence type="ECO:0000256" key="5">
    <source>
        <dbReference type="ARBA" id="ARBA00022737"/>
    </source>
</evidence>
<comment type="caution">
    <text evidence="11">The sequence shown here is derived from an EMBL/GenBank/DDBJ whole genome shotgun (WGS) entry which is preliminary data.</text>
</comment>
<dbReference type="Gene3D" id="2.40.160.50">
    <property type="entry name" value="membrane protein fhac: a member of the omp85/tpsb transporter family"/>
    <property type="match status" value="1"/>
</dbReference>
<dbReference type="GO" id="GO:1990063">
    <property type="term" value="C:Bam protein complex"/>
    <property type="evidence" value="ECO:0007669"/>
    <property type="project" value="TreeGrafter"/>
</dbReference>
<organism evidence="11 12">
    <name type="scientific">Methylohalomonas lacus</name>
    <dbReference type="NCBI Taxonomy" id="398773"/>
    <lineage>
        <taxon>Bacteria</taxon>
        <taxon>Pseudomonadati</taxon>
        <taxon>Pseudomonadota</taxon>
        <taxon>Gammaproteobacteria</taxon>
        <taxon>Methylohalomonadales</taxon>
        <taxon>Methylohalomonadaceae</taxon>
        <taxon>Methylohalomonas</taxon>
    </lineage>
</organism>
<keyword evidence="2 8" id="KW-1134">Transmembrane beta strand</keyword>
<keyword evidence="4 8" id="KW-0732">Signal</keyword>
<dbReference type="Pfam" id="PF07244">
    <property type="entry name" value="POTRA"/>
    <property type="match status" value="4"/>
</dbReference>
<accession>A0AAE3HII8</accession>
<sequence>MQTPIKQVLWFLLAFILFQNGIQAAEEFTIEDIRVEGLERITPGTVFNYLPVKVGDRFDDALSGQAVRSLFQTGFFNDVKLERDGNVLVVQLEERPAIGSIEVNGNEAIDSEDLMTGLRQVGFAEGRVFDQALLEQVQQELRRQYFSRGKYAVKINTDVTELNNNRVGITIDISEGRTARIKDINIVGNESFDTDDLLDEFNLTTETWFSFITSSDQYSRQKLGADLETLRSYYLDRGYVNFNVDSTQVSITPDKKDIYITINISEGEQHKINEIKLAGELILPKEELVEQITIYRDDIFSRKEITATSENLTDALGDEGYAFANVNAIPDIDKENKVVDLTFFIDPGKRVYVRRINFSGNQKTRDEVLRREMRQQEGGWVSTKQVERGRVRLQRLGYFRTVNVETPAVPGTVDQVDVNYEVEEMPSGNLMAGIGFSQNQGLIFQTSVTQDNFLGSGKRISFSFNNSEVNRRFGFGYTNPYYTIDGISRGFNAFYQETDAFQANLTQYDSTIWGGSVNFGIPISEFNTLNFDFGYENTEIETNQRLGSSIVTDFLEGNEGRFDIWRAGTSFTYDSRNKAILPDSGTLQRIRAEVSVPLIGESLEFYKLDYRSEYFFPLIEDYILNISTQVGYGDGYGGTEELPFFENFFAGGPRSVRGYEENTLGPKDVTSFGRNRPIGGKLKLVAGAEVILPVPFFKDNESVRISGFFDAGNVYGPNPNDPNYDPDNPSYDVKLSELRYSTGLSGIWISPFGVVSVSLAVPIGDKEGDDTQPFQFTFGTSF</sequence>
<comment type="subunit">
    <text evidence="8">Part of the Bam complex.</text>
</comment>
<proteinExistence type="inferred from homology"/>
<dbReference type="InterPro" id="IPR010827">
    <property type="entry name" value="BamA/TamA_POTRA"/>
</dbReference>
<evidence type="ECO:0000256" key="3">
    <source>
        <dbReference type="ARBA" id="ARBA00022692"/>
    </source>
</evidence>
<dbReference type="HAMAP" id="MF_01430">
    <property type="entry name" value="OM_assembly_BamA"/>
    <property type="match status" value="1"/>
</dbReference>
<dbReference type="InterPro" id="IPR000184">
    <property type="entry name" value="Bac_surfAg_D15"/>
</dbReference>
<keyword evidence="7 8" id="KW-0998">Cell outer membrane</keyword>
<dbReference type="PIRSF" id="PIRSF006076">
    <property type="entry name" value="OM_assembly_OMP85"/>
    <property type="match status" value="1"/>
</dbReference>
<dbReference type="PANTHER" id="PTHR12815">
    <property type="entry name" value="SORTING AND ASSEMBLY MACHINERY SAMM50 PROTEIN FAMILY MEMBER"/>
    <property type="match status" value="1"/>
</dbReference>
<dbReference type="AlphaFoldDB" id="A0AAE3HII8"/>
<dbReference type="PROSITE" id="PS51779">
    <property type="entry name" value="POTRA"/>
    <property type="match status" value="5"/>
</dbReference>
<evidence type="ECO:0000313" key="11">
    <source>
        <dbReference type="EMBL" id="MCS3902525.1"/>
    </source>
</evidence>
<evidence type="ECO:0000256" key="6">
    <source>
        <dbReference type="ARBA" id="ARBA00023136"/>
    </source>
</evidence>
<evidence type="ECO:0000256" key="9">
    <source>
        <dbReference type="NCBIfam" id="TIGR03303"/>
    </source>
</evidence>